<dbReference type="PRINTS" id="PR00080">
    <property type="entry name" value="SDRFAMILY"/>
</dbReference>
<dbReference type="PANTHER" id="PTHR43976:SF16">
    <property type="entry name" value="SHORT-CHAIN DEHYDROGENASE_REDUCTASE FAMILY PROTEIN"/>
    <property type="match status" value="1"/>
</dbReference>
<dbReference type="OrthoDB" id="1235794at2"/>
<dbReference type="InterPro" id="IPR002347">
    <property type="entry name" value="SDR_fam"/>
</dbReference>
<comment type="caution">
    <text evidence="4">The sequence shown here is derived from an EMBL/GenBank/DDBJ whole genome shotgun (WGS) entry which is preliminary data.</text>
</comment>
<dbReference type="InterPro" id="IPR051911">
    <property type="entry name" value="SDR_oxidoreductase"/>
</dbReference>
<dbReference type="eggNOG" id="COG0300">
    <property type="taxonomic scope" value="Bacteria"/>
</dbReference>
<proteinExistence type="inferred from homology"/>
<keyword evidence="5" id="KW-1185">Reference proteome</keyword>
<dbReference type="PANTHER" id="PTHR43976">
    <property type="entry name" value="SHORT CHAIN DEHYDROGENASE"/>
    <property type="match status" value="1"/>
</dbReference>
<evidence type="ECO:0000256" key="3">
    <source>
        <dbReference type="RuleBase" id="RU000363"/>
    </source>
</evidence>
<dbReference type="STRING" id="445961.IW15_18405"/>
<dbReference type="EMBL" id="JPRH01000008">
    <property type="protein sequence ID" value="KFF11122.1"/>
    <property type="molecule type" value="Genomic_DNA"/>
</dbReference>
<sequence>MQKTIFITGASSGLGKTTAKLFHSKGWNVIATMRNPESETELTQLENVSVLRLDVTDPKELEDTIAQVLAENEVDVVLNNAGYGLIGPLEAFTDEQIKKQIETNLMGVIRITKAFTPYFRQRKEGVLINITSSFGLIGFPTCSIYSATKFAVDGFSECMGYELAEFGVRVKVVAPGGIQTDFAGRSLDGAQHEGYSRLMEKVQEEYSPEKIVDYSKPEIIAEVIYQAATDGKDQLRYVAGKDAVALYKERNTIGAEKHVQKIKSQFLG</sequence>
<dbReference type="GO" id="GO:0016491">
    <property type="term" value="F:oxidoreductase activity"/>
    <property type="evidence" value="ECO:0007669"/>
    <property type="project" value="UniProtKB-KW"/>
</dbReference>
<name>A0A086A358_9FLAO</name>
<gene>
    <name evidence="4" type="ORF">IW15_18405</name>
</gene>
<evidence type="ECO:0000313" key="5">
    <source>
        <dbReference type="Proteomes" id="UP000028705"/>
    </source>
</evidence>
<comment type="similarity">
    <text evidence="1 3">Belongs to the short-chain dehydrogenases/reductases (SDR) family.</text>
</comment>
<organism evidence="4 5">
    <name type="scientific">Chryseobacterium soli</name>
    <dbReference type="NCBI Taxonomy" id="445961"/>
    <lineage>
        <taxon>Bacteria</taxon>
        <taxon>Pseudomonadati</taxon>
        <taxon>Bacteroidota</taxon>
        <taxon>Flavobacteriia</taxon>
        <taxon>Flavobacteriales</taxon>
        <taxon>Weeksellaceae</taxon>
        <taxon>Chryseobacterium group</taxon>
        <taxon>Chryseobacterium</taxon>
    </lineage>
</organism>
<dbReference type="PRINTS" id="PR00081">
    <property type="entry name" value="GDHRDH"/>
</dbReference>
<reference evidence="4 5" key="1">
    <citation type="submission" date="2014-07" db="EMBL/GenBank/DDBJ databases">
        <title>Genome of Chryseobacterium soli DSM 19298.</title>
        <authorList>
            <person name="Stropko S.J."/>
            <person name="Pipes S.E."/>
            <person name="Newman J."/>
        </authorList>
    </citation>
    <scope>NUCLEOTIDE SEQUENCE [LARGE SCALE GENOMIC DNA]</scope>
    <source>
        <strain evidence="4 5">DSM 19298</strain>
    </source>
</reference>
<dbReference type="InterPro" id="IPR036291">
    <property type="entry name" value="NAD(P)-bd_dom_sf"/>
</dbReference>
<keyword evidence="2" id="KW-0560">Oxidoreductase</keyword>
<evidence type="ECO:0000256" key="1">
    <source>
        <dbReference type="ARBA" id="ARBA00006484"/>
    </source>
</evidence>
<dbReference type="PROSITE" id="PS00061">
    <property type="entry name" value="ADH_SHORT"/>
    <property type="match status" value="1"/>
</dbReference>
<dbReference type="AlphaFoldDB" id="A0A086A358"/>
<accession>A0A086A358</accession>
<evidence type="ECO:0000256" key="2">
    <source>
        <dbReference type="ARBA" id="ARBA00023002"/>
    </source>
</evidence>
<dbReference type="InterPro" id="IPR020904">
    <property type="entry name" value="Sc_DH/Rdtase_CS"/>
</dbReference>
<evidence type="ECO:0000313" key="4">
    <source>
        <dbReference type="EMBL" id="KFF11122.1"/>
    </source>
</evidence>
<dbReference type="SUPFAM" id="SSF51735">
    <property type="entry name" value="NAD(P)-binding Rossmann-fold domains"/>
    <property type="match status" value="1"/>
</dbReference>
<dbReference type="Pfam" id="PF00106">
    <property type="entry name" value="adh_short"/>
    <property type="match status" value="1"/>
</dbReference>
<dbReference type="Gene3D" id="3.40.50.720">
    <property type="entry name" value="NAD(P)-binding Rossmann-like Domain"/>
    <property type="match status" value="1"/>
</dbReference>
<dbReference type="RefSeq" id="WP_034714039.1">
    <property type="nucleotide sequence ID" value="NZ_JPRH01000008.1"/>
</dbReference>
<dbReference type="Proteomes" id="UP000028705">
    <property type="component" value="Unassembled WGS sequence"/>
</dbReference>
<dbReference type="CDD" id="cd05374">
    <property type="entry name" value="17beta-HSD-like_SDR_c"/>
    <property type="match status" value="1"/>
</dbReference>
<protein>
    <submittedName>
        <fullName evidence="4">Short-chain dehydrogenase</fullName>
    </submittedName>
</protein>